<dbReference type="PATRIC" id="fig|1855411.3.peg.59"/>
<dbReference type="PANTHER" id="PTHR40082">
    <property type="entry name" value="BLR5956 PROTEIN"/>
    <property type="match status" value="1"/>
</dbReference>
<dbReference type="KEGG" id="halh:HTSR_0059"/>
<evidence type="ECO:0000259" key="1">
    <source>
        <dbReference type="Pfam" id="PF02602"/>
    </source>
</evidence>
<keyword evidence="2" id="KW-0808">Transferase</keyword>
<keyword evidence="2" id="KW-0456">Lyase</keyword>
<sequence length="235" mass="24116">MAVFRPDDERMAQAIEILESLAVEPVPDPMLEIRPTGATPRTDAAVTILTSKTGVELAEGWTPGETRLVAIGPSTAEAAEAVGFEVDLIPDAYTSAGLVDALAGSVAGKRVEVARSDHGSAVLTDGLNEAGAYVHETVLYELTTPDDAGESVELAAAGELDAALFTSSLTVEHFLAIASERGIEAEVRTGLAQATVGAIGSPTAETAASMDLSVDVVPADADFEALARAVVAELD</sequence>
<reference evidence="2 3" key="1">
    <citation type="submission" date="2016-06" db="EMBL/GenBank/DDBJ databases">
        <title>Discovery of anaerobic lithoheterotrophic haloarchaeon capable of sulfur respiration by hydrogen and formate.</title>
        <authorList>
            <person name="Sorokin D.Y."/>
            <person name="Kublanov I.V."/>
            <person name="Roman P."/>
            <person name="Sinninghe Damste J.S."/>
            <person name="Golyshin P.N."/>
            <person name="Rojo D."/>
            <person name="Ciordia S."/>
            <person name="Mena Md.C."/>
            <person name="Ferrer M."/>
            <person name="Smedile F."/>
            <person name="Messina E."/>
            <person name="La Cono V."/>
            <person name="Yakimov M.M."/>
        </authorList>
    </citation>
    <scope>NUCLEOTIDE SEQUENCE [LARGE SCALE GENOMIC DNA]</scope>
    <source>
        <strain evidence="2 3">HTSR1</strain>
    </source>
</reference>
<dbReference type="SUPFAM" id="SSF69618">
    <property type="entry name" value="HemD-like"/>
    <property type="match status" value="1"/>
</dbReference>
<dbReference type="EC" id="4.2.1.75" evidence="2"/>
<dbReference type="GO" id="GO:0008168">
    <property type="term" value="F:methyltransferase activity"/>
    <property type="evidence" value="ECO:0007669"/>
    <property type="project" value="UniProtKB-KW"/>
</dbReference>
<dbReference type="STRING" id="1873524.HSR6_0059"/>
<proteinExistence type="predicted"/>
<dbReference type="EMBL" id="CP016070">
    <property type="protein sequence ID" value="AOW79269.1"/>
    <property type="molecule type" value="Genomic_DNA"/>
</dbReference>
<dbReference type="NCBIfam" id="NF004587">
    <property type="entry name" value="PRK05928.2-5"/>
    <property type="match status" value="1"/>
</dbReference>
<dbReference type="InterPro" id="IPR036108">
    <property type="entry name" value="4pyrrol_syn_uPrphyn_synt_sf"/>
</dbReference>
<dbReference type="GO" id="GO:0032259">
    <property type="term" value="P:methylation"/>
    <property type="evidence" value="ECO:0007669"/>
    <property type="project" value="UniProtKB-KW"/>
</dbReference>
<protein>
    <submittedName>
        <fullName evidence="2">Uroporphyrinogen III methyltransferase</fullName>
        <ecNumber evidence="2">4.2.1.75</ecNumber>
    </submittedName>
</protein>
<feature type="domain" description="Tetrapyrrole biosynthesis uroporphyrinogen III synthase" evidence="1">
    <location>
        <begin position="16"/>
        <end position="227"/>
    </location>
</feature>
<name>A0A1D8S1N4_9EURY</name>
<dbReference type="InterPro" id="IPR003754">
    <property type="entry name" value="4pyrrol_synth_uPrphyn_synth"/>
</dbReference>
<keyword evidence="2" id="KW-0489">Methyltransferase</keyword>
<evidence type="ECO:0000313" key="3">
    <source>
        <dbReference type="Proteomes" id="UP000185608"/>
    </source>
</evidence>
<dbReference type="Pfam" id="PF02602">
    <property type="entry name" value="HEM4"/>
    <property type="match status" value="1"/>
</dbReference>
<dbReference type="Gene3D" id="3.40.50.10090">
    <property type="match status" value="2"/>
</dbReference>
<dbReference type="Proteomes" id="UP000185608">
    <property type="component" value="Chromosome"/>
</dbReference>
<accession>A0A1D8S1N4</accession>
<evidence type="ECO:0000313" key="2">
    <source>
        <dbReference type="EMBL" id="AOW79269.1"/>
    </source>
</evidence>
<gene>
    <name evidence="2" type="ORF">HTSR_0059</name>
</gene>
<dbReference type="InterPro" id="IPR039793">
    <property type="entry name" value="UROS/Hem4"/>
</dbReference>
<dbReference type="PANTHER" id="PTHR40082:SF1">
    <property type="entry name" value="BLR5956 PROTEIN"/>
    <property type="match status" value="1"/>
</dbReference>
<organism evidence="2 3">
    <name type="scientific">Halodesulfurarchaeum formicicum</name>
    <dbReference type="NCBI Taxonomy" id="1873524"/>
    <lineage>
        <taxon>Archaea</taxon>
        <taxon>Methanobacteriati</taxon>
        <taxon>Methanobacteriota</taxon>
        <taxon>Stenosarchaea group</taxon>
        <taxon>Halobacteria</taxon>
        <taxon>Halobacteriales</taxon>
        <taxon>Halobacteriaceae</taxon>
        <taxon>Halodesulfurarchaeum</taxon>
    </lineage>
</organism>
<dbReference type="CDD" id="cd06578">
    <property type="entry name" value="HemD"/>
    <property type="match status" value="1"/>
</dbReference>
<dbReference type="GO" id="GO:0004852">
    <property type="term" value="F:uroporphyrinogen-III synthase activity"/>
    <property type="evidence" value="ECO:0007669"/>
    <property type="project" value="UniProtKB-EC"/>
</dbReference>
<dbReference type="AlphaFoldDB" id="A0A1D8S1N4"/>
<dbReference type="GO" id="GO:0006780">
    <property type="term" value="P:uroporphyrinogen III biosynthetic process"/>
    <property type="evidence" value="ECO:0007669"/>
    <property type="project" value="InterPro"/>
</dbReference>